<dbReference type="GO" id="GO:0030288">
    <property type="term" value="C:outer membrane-bounded periplasmic space"/>
    <property type="evidence" value="ECO:0007669"/>
    <property type="project" value="TreeGrafter"/>
</dbReference>
<dbReference type="GO" id="GO:0015888">
    <property type="term" value="P:thiamine transport"/>
    <property type="evidence" value="ECO:0007669"/>
    <property type="project" value="TreeGrafter"/>
</dbReference>
<organism evidence="7 8">
    <name type="scientific">Aminobacter anthyllidis</name>
    <dbReference type="NCBI Taxonomy" id="1035067"/>
    <lineage>
        <taxon>Bacteria</taxon>
        <taxon>Pseudomonadati</taxon>
        <taxon>Pseudomonadota</taxon>
        <taxon>Alphaproteobacteria</taxon>
        <taxon>Hyphomicrobiales</taxon>
        <taxon>Phyllobacteriaceae</taxon>
        <taxon>Aminobacter</taxon>
    </lineage>
</organism>
<dbReference type="Gene3D" id="3.40.190.10">
    <property type="entry name" value="Periplasmic binding protein-like II"/>
    <property type="match status" value="2"/>
</dbReference>
<sequence length="368" mass="41127">MSFWINRRRFMQATSSAIAVGALSSVVRPASAQSSGELRVTVGGGDVGKATIEAYVKPFEAETGIKVTPITDDANTGQIELMVKSSNVTLDVAYLSQGAALTLAGKGLLENIDYSIHKKDELDGIFDFAKQPFGIASLIYSFNMVYNTEAFPASKPRPMTWADFWDVEKFPGIRTMVSGQYGSEGPWEEALLADGVPADQLYPMDIDRIFASLDKIKPHIRKWWGTGSEVQQLLHDKAVDVAQSYDGRALRLIDQGAPVEINRNQAKLQWDYWVIPKAGPNMQNAQKWIEFVTRADRQAAFTQLFPEGPTNRNAFKLIPDEVARKLPTHPEYMKSCVSMKGQWYNDIGPDGLTNTDKLIQRWNEWVLQ</sequence>
<dbReference type="GO" id="GO:0030976">
    <property type="term" value="F:thiamine pyrophosphate binding"/>
    <property type="evidence" value="ECO:0007669"/>
    <property type="project" value="TreeGrafter"/>
</dbReference>
<gene>
    <name evidence="7" type="ORF">J1C56_32410</name>
</gene>
<dbReference type="PANTHER" id="PTHR30006:SF3">
    <property type="entry name" value="THIAMINE-BINDING PERIPLASMIC PROTEIN"/>
    <property type="match status" value="1"/>
</dbReference>
<dbReference type="AlphaFoldDB" id="A0A9X1D9J5"/>
<proteinExistence type="inferred from homology"/>
<evidence type="ECO:0000313" key="7">
    <source>
        <dbReference type="EMBL" id="MBT1160233.1"/>
    </source>
</evidence>
<evidence type="ECO:0000256" key="3">
    <source>
        <dbReference type="ARBA" id="ARBA00022448"/>
    </source>
</evidence>
<name>A0A9X1D9J5_9HYPH</name>
<evidence type="ECO:0000313" key="8">
    <source>
        <dbReference type="Proteomes" id="UP001138921"/>
    </source>
</evidence>
<dbReference type="InterPro" id="IPR019546">
    <property type="entry name" value="TAT_signal_bac_arc"/>
</dbReference>
<evidence type="ECO:0000256" key="1">
    <source>
        <dbReference type="ARBA" id="ARBA00004418"/>
    </source>
</evidence>
<dbReference type="InterPro" id="IPR006059">
    <property type="entry name" value="SBP"/>
</dbReference>
<dbReference type="SUPFAM" id="SSF53850">
    <property type="entry name" value="Periplasmic binding protein-like II"/>
    <property type="match status" value="1"/>
</dbReference>
<keyword evidence="5" id="KW-0574">Periplasm</keyword>
<dbReference type="Pfam" id="PF13416">
    <property type="entry name" value="SBP_bac_8"/>
    <property type="match status" value="1"/>
</dbReference>
<dbReference type="CDD" id="cd13589">
    <property type="entry name" value="PBP2_polyamine_RpCGA009"/>
    <property type="match status" value="1"/>
</dbReference>
<reference evidence="7" key="2">
    <citation type="submission" date="2021-03" db="EMBL/GenBank/DDBJ databases">
        <authorList>
            <person name="Artuso I."/>
            <person name="Turrini P."/>
            <person name="Pirolo M."/>
            <person name="Lugli G.A."/>
            <person name="Ventura M."/>
            <person name="Visca P."/>
        </authorList>
    </citation>
    <scope>NUCLEOTIDE SEQUENCE</scope>
    <source>
        <strain evidence="7">LMG 26462</strain>
    </source>
</reference>
<evidence type="ECO:0000256" key="2">
    <source>
        <dbReference type="ARBA" id="ARBA00008520"/>
    </source>
</evidence>
<feature type="signal peptide" evidence="6">
    <location>
        <begin position="1"/>
        <end position="32"/>
    </location>
</feature>
<protein>
    <submittedName>
        <fullName evidence="7">ABC transporter substrate-binding protein</fullName>
    </submittedName>
</protein>
<dbReference type="PROSITE" id="PS51318">
    <property type="entry name" value="TAT"/>
    <property type="match status" value="1"/>
</dbReference>
<dbReference type="PANTHER" id="PTHR30006">
    <property type="entry name" value="THIAMINE-BINDING PERIPLASMIC PROTEIN-RELATED"/>
    <property type="match status" value="1"/>
</dbReference>
<dbReference type="InterPro" id="IPR006311">
    <property type="entry name" value="TAT_signal"/>
</dbReference>
<comment type="caution">
    <text evidence="7">The sequence shown here is derived from an EMBL/GenBank/DDBJ whole genome shotgun (WGS) entry which is preliminary data.</text>
</comment>
<comment type="similarity">
    <text evidence="2">Belongs to the bacterial solute-binding protein 1 family.</text>
</comment>
<reference evidence="7" key="1">
    <citation type="journal article" date="2021" name="Microorganisms">
        <title>Phylogenomic Reconstruction and Metabolic Potential of the Genus Aminobacter.</title>
        <authorList>
            <person name="Artuso I."/>
            <person name="Turrini P."/>
            <person name="Pirolo M."/>
            <person name="Lugli G.A."/>
            <person name="Ventura M."/>
            <person name="Visca P."/>
        </authorList>
    </citation>
    <scope>NUCLEOTIDE SEQUENCE</scope>
    <source>
        <strain evidence="7">LMG 26462</strain>
    </source>
</reference>
<evidence type="ECO:0000256" key="4">
    <source>
        <dbReference type="ARBA" id="ARBA00022729"/>
    </source>
</evidence>
<keyword evidence="4 6" id="KW-0732">Signal</keyword>
<dbReference type="GO" id="GO:0030975">
    <property type="term" value="F:thiamine binding"/>
    <property type="evidence" value="ECO:0007669"/>
    <property type="project" value="TreeGrafter"/>
</dbReference>
<feature type="chain" id="PRO_5040873395" evidence="6">
    <location>
        <begin position="33"/>
        <end position="368"/>
    </location>
</feature>
<dbReference type="Proteomes" id="UP001138921">
    <property type="component" value="Unassembled WGS sequence"/>
</dbReference>
<keyword evidence="8" id="KW-1185">Reference proteome</keyword>
<evidence type="ECO:0000256" key="5">
    <source>
        <dbReference type="ARBA" id="ARBA00022764"/>
    </source>
</evidence>
<keyword evidence="3" id="KW-0813">Transport</keyword>
<comment type="subcellular location">
    <subcellularLocation>
        <location evidence="1">Periplasm</location>
    </subcellularLocation>
</comment>
<dbReference type="EMBL" id="JAFLWW010000020">
    <property type="protein sequence ID" value="MBT1160233.1"/>
    <property type="molecule type" value="Genomic_DNA"/>
</dbReference>
<dbReference type="RefSeq" id="WP_214394017.1">
    <property type="nucleotide sequence ID" value="NZ_JAFLWW010000020.1"/>
</dbReference>
<evidence type="ECO:0000256" key="6">
    <source>
        <dbReference type="SAM" id="SignalP"/>
    </source>
</evidence>
<accession>A0A9X1D9J5</accession>
<dbReference type="NCBIfam" id="TIGR01409">
    <property type="entry name" value="TAT_signal_seq"/>
    <property type="match status" value="1"/>
</dbReference>